<evidence type="ECO:0000259" key="10">
    <source>
        <dbReference type="PROSITE" id="PS50262"/>
    </source>
</evidence>
<keyword evidence="14" id="KW-1185">Reference proteome</keyword>
<feature type="transmembrane region" description="Helical" evidence="9">
    <location>
        <begin position="265"/>
        <end position="288"/>
    </location>
</feature>
<dbReference type="Gene3D" id="1.20.1070.10">
    <property type="entry name" value="Rhodopsin 7-helix transmembrane proteins"/>
    <property type="match status" value="1"/>
</dbReference>
<evidence type="ECO:0000256" key="2">
    <source>
        <dbReference type="ARBA" id="ARBA00022475"/>
    </source>
</evidence>
<dbReference type="SUPFAM" id="SSF81321">
    <property type="entry name" value="Family A G protein-coupled receptor-like"/>
    <property type="match status" value="1"/>
</dbReference>
<evidence type="ECO:0000256" key="5">
    <source>
        <dbReference type="ARBA" id="ARBA00023040"/>
    </source>
</evidence>
<dbReference type="InterPro" id="IPR017452">
    <property type="entry name" value="GPCR_Rhodpsn_7TM"/>
</dbReference>
<dbReference type="PANTHER" id="PTHR24228:SF59">
    <property type="entry name" value="NEUROPEPTIDE RECEPTOR 15"/>
    <property type="match status" value="1"/>
</dbReference>
<dbReference type="Proteomes" id="UP000663870">
    <property type="component" value="Unassembled WGS sequence"/>
</dbReference>
<feature type="transmembrane region" description="Helical" evidence="9">
    <location>
        <begin position="140"/>
        <end position="159"/>
    </location>
</feature>
<feature type="transmembrane region" description="Helical" evidence="9">
    <location>
        <begin position="179"/>
        <end position="207"/>
    </location>
</feature>
<keyword evidence="8" id="KW-0807">Transducer</keyword>
<accession>A0A814DI69</accession>
<evidence type="ECO:0000256" key="8">
    <source>
        <dbReference type="ARBA" id="ARBA00023224"/>
    </source>
</evidence>
<keyword evidence="5" id="KW-0297">G-protein coupled receptor</keyword>
<evidence type="ECO:0000256" key="7">
    <source>
        <dbReference type="ARBA" id="ARBA00023170"/>
    </source>
</evidence>
<feature type="transmembrane region" description="Helical" evidence="9">
    <location>
        <begin position="232"/>
        <end position="253"/>
    </location>
</feature>
<feature type="domain" description="G-protein coupled receptors family 1 profile" evidence="10">
    <location>
        <begin position="35"/>
        <end position="285"/>
    </location>
</feature>
<keyword evidence="6 9" id="KW-0472">Membrane</keyword>
<comment type="subcellular location">
    <subcellularLocation>
        <location evidence="1">Cell membrane</location>
        <topology evidence="1">Multi-pass membrane protein</topology>
    </subcellularLocation>
</comment>
<dbReference type="Pfam" id="PF00001">
    <property type="entry name" value="7tm_1"/>
    <property type="match status" value="1"/>
</dbReference>
<dbReference type="CDD" id="cd00637">
    <property type="entry name" value="7tm_classA_rhodopsin-like"/>
    <property type="match status" value="1"/>
</dbReference>
<keyword evidence="7" id="KW-0675">Receptor</keyword>
<dbReference type="PROSITE" id="PS50262">
    <property type="entry name" value="G_PROTEIN_RECEP_F1_2"/>
    <property type="match status" value="1"/>
</dbReference>
<evidence type="ECO:0000256" key="9">
    <source>
        <dbReference type="SAM" id="Phobius"/>
    </source>
</evidence>
<dbReference type="PRINTS" id="PR00237">
    <property type="entry name" value="GPCRRHODOPSN"/>
</dbReference>
<reference evidence="11" key="1">
    <citation type="submission" date="2021-02" db="EMBL/GenBank/DDBJ databases">
        <authorList>
            <person name="Nowell W R."/>
        </authorList>
    </citation>
    <scope>NUCLEOTIDE SEQUENCE</scope>
</reference>
<gene>
    <name evidence="12" type="ORF">JXQ802_LOCUS33669</name>
    <name evidence="11" type="ORF">PYM288_LOCUS12295</name>
</gene>
<comment type="caution">
    <text evidence="11">The sequence shown here is derived from an EMBL/GenBank/DDBJ whole genome shotgun (WGS) entry which is preliminary data.</text>
</comment>
<evidence type="ECO:0000313" key="11">
    <source>
        <dbReference type="EMBL" id="CAF0954464.1"/>
    </source>
</evidence>
<evidence type="ECO:0000256" key="6">
    <source>
        <dbReference type="ARBA" id="ARBA00023136"/>
    </source>
</evidence>
<dbReference type="AlphaFoldDB" id="A0A814DI69"/>
<keyword evidence="4 9" id="KW-1133">Transmembrane helix</keyword>
<dbReference type="EMBL" id="CAJNOH010000225">
    <property type="protein sequence ID" value="CAF0954464.1"/>
    <property type="molecule type" value="Genomic_DNA"/>
</dbReference>
<dbReference type="Proteomes" id="UP000663854">
    <property type="component" value="Unassembled WGS sequence"/>
</dbReference>
<evidence type="ECO:0000313" key="12">
    <source>
        <dbReference type="EMBL" id="CAF1380805.1"/>
    </source>
</evidence>
<protein>
    <recommendedName>
        <fullName evidence="10">G-protein coupled receptors family 1 profile domain-containing protein</fullName>
    </recommendedName>
</protein>
<dbReference type="GO" id="GO:0005886">
    <property type="term" value="C:plasma membrane"/>
    <property type="evidence" value="ECO:0007669"/>
    <property type="project" value="UniProtKB-SubCell"/>
</dbReference>
<evidence type="ECO:0000256" key="3">
    <source>
        <dbReference type="ARBA" id="ARBA00022692"/>
    </source>
</evidence>
<dbReference type="InterPro" id="IPR000276">
    <property type="entry name" value="GPCR_Rhodpsn"/>
</dbReference>
<keyword evidence="2" id="KW-1003">Cell membrane</keyword>
<dbReference type="EMBL" id="CAJNOL010001551">
    <property type="protein sequence ID" value="CAF1380805.1"/>
    <property type="molecule type" value="Genomic_DNA"/>
</dbReference>
<sequence>MSSYGVISSISIPILISIILKSIITYIIGLCIIIINILLIASLTRIKRLRTTQNLLLINVCCACIYFSLSCIVSVSLTMCILNTKNINSYLCQFIGFLVISSTHSVMLSYTLVTFIRFLTIIYPFNRKITKIHYIKNCLISKWILAIFLPGISLILPSQQIIFQSKAKICTINQQSPLLFIYFCTGYIIPFVLISLMNLVTYLNVTYSRQMPFLSRMKQCRLNRRKRRNLRLLRQFSFFTIIFLLGWTPFIIIEIFDKEGKLPDIFYLFTLILPLICILIDSTAILYWNKTIHHQIQLWRQSLIKKRPQIINHERNNYTTNHDSFSIDRNANMSSV</sequence>
<evidence type="ECO:0000313" key="13">
    <source>
        <dbReference type="Proteomes" id="UP000663854"/>
    </source>
</evidence>
<name>A0A814DI69_9BILA</name>
<evidence type="ECO:0000256" key="4">
    <source>
        <dbReference type="ARBA" id="ARBA00022989"/>
    </source>
</evidence>
<dbReference type="GO" id="GO:0004930">
    <property type="term" value="F:G protein-coupled receptor activity"/>
    <property type="evidence" value="ECO:0007669"/>
    <property type="project" value="UniProtKB-KW"/>
</dbReference>
<organism evidence="11 13">
    <name type="scientific">Rotaria sordida</name>
    <dbReference type="NCBI Taxonomy" id="392033"/>
    <lineage>
        <taxon>Eukaryota</taxon>
        <taxon>Metazoa</taxon>
        <taxon>Spiralia</taxon>
        <taxon>Gnathifera</taxon>
        <taxon>Rotifera</taxon>
        <taxon>Eurotatoria</taxon>
        <taxon>Bdelloidea</taxon>
        <taxon>Philodinida</taxon>
        <taxon>Philodinidae</taxon>
        <taxon>Rotaria</taxon>
    </lineage>
</organism>
<dbReference type="PANTHER" id="PTHR24228">
    <property type="entry name" value="B2 BRADYKININ RECEPTOR/ANGIOTENSIN II RECEPTOR"/>
    <property type="match status" value="1"/>
</dbReference>
<proteinExistence type="predicted"/>
<feature type="transmembrane region" description="Helical" evidence="9">
    <location>
        <begin position="94"/>
        <end position="119"/>
    </location>
</feature>
<keyword evidence="3 9" id="KW-0812">Transmembrane</keyword>
<feature type="transmembrane region" description="Helical" evidence="9">
    <location>
        <begin position="55"/>
        <end position="82"/>
    </location>
</feature>
<evidence type="ECO:0000313" key="14">
    <source>
        <dbReference type="Proteomes" id="UP000663870"/>
    </source>
</evidence>
<evidence type="ECO:0000256" key="1">
    <source>
        <dbReference type="ARBA" id="ARBA00004651"/>
    </source>
</evidence>
<feature type="transmembrane region" description="Helical" evidence="9">
    <location>
        <begin position="12"/>
        <end position="43"/>
    </location>
</feature>